<dbReference type="InterPro" id="IPR020904">
    <property type="entry name" value="Sc_DH/Rdtase_CS"/>
</dbReference>
<comment type="similarity">
    <text evidence="1">Belongs to the short-chain dehydrogenases/reductases (SDR) family.</text>
</comment>
<dbReference type="PANTHER" id="PTHR42760:SF133">
    <property type="entry name" value="3-OXOACYL-[ACYL-CARRIER-PROTEIN] REDUCTASE"/>
    <property type="match status" value="1"/>
</dbReference>
<reference evidence="3 4" key="1">
    <citation type="journal article" date="2007" name="PLoS ONE">
        <title>Molecular analysis of a leprosy immunotherapeutic bacillus provides insights into Mycobacterium evolution.</title>
        <authorList>
            <person name="Ahmed N."/>
            <person name="Saini V."/>
            <person name="Raghuvanshi S."/>
            <person name="Khurana J.P."/>
            <person name="Tyagi A.K."/>
            <person name="Tyagi A.K."/>
            <person name="Hasnain S.E."/>
        </authorList>
    </citation>
    <scope>NUCLEOTIDE SEQUENCE [LARGE SCALE GENOMIC DNA]</scope>
    <source>
        <strain evidence="3">MTCC 9506</strain>
    </source>
</reference>
<accession>J9WG69</accession>
<gene>
    <name evidence="3" type="ORF">MIP_02077</name>
</gene>
<evidence type="ECO:0000256" key="1">
    <source>
        <dbReference type="ARBA" id="ARBA00006484"/>
    </source>
</evidence>
<dbReference type="EMBL" id="CP002275">
    <property type="protein sequence ID" value="AFS13427.1"/>
    <property type="molecule type" value="Genomic_DNA"/>
</dbReference>
<dbReference type="PANTHER" id="PTHR42760">
    <property type="entry name" value="SHORT-CHAIN DEHYDROGENASES/REDUCTASES FAMILY MEMBER"/>
    <property type="match status" value="1"/>
</dbReference>
<dbReference type="Gene3D" id="3.40.50.720">
    <property type="entry name" value="NAD(P)-binding Rossmann-like Domain"/>
    <property type="match status" value="1"/>
</dbReference>
<dbReference type="PATRIC" id="fig|1232724.3.peg.1453"/>
<keyword evidence="2" id="KW-0560">Oxidoreductase</keyword>
<name>J9WG69_MYCIP</name>
<dbReference type="CDD" id="cd05233">
    <property type="entry name" value="SDR_c"/>
    <property type="match status" value="1"/>
</dbReference>
<dbReference type="InterPro" id="IPR002347">
    <property type="entry name" value="SDR_fam"/>
</dbReference>
<reference evidence="3 4" key="2">
    <citation type="journal article" date="2012" name="Nucleic Acids Res.">
        <title>Massive gene acquisitions in Mycobacterium indicus pranii provide a perspective on mycobacterial evolution.</title>
        <authorList>
            <person name="Saini V."/>
            <person name="Raghuvanshi S."/>
            <person name="Khurana J.P."/>
            <person name="Ahmed N."/>
            <person name="Hasnain S.E."/>
            <person name="Tyagi A.K."/>
            <person name="Tyagi A.K."/>
        </authorList>
    </citation>
    <scope>NUCLEOTIDE SEQUENCE [LARGE SCALE GENOMIC DNA]</scope>
    <source>
        <strain evidence="4">DSM 45239 / MTCC 9506</strain>
    </source>
</reference>
<dbReference type="KEGG" id="mid:MIP_02077"/>
<proteinExistence type="inferred from homology"/>
<dbReference type="PROSITE" id="PS00061">
    <property type="entry name" value="ADH_SHORT"/>
    <property type="match status" value="1"/>
</dbReference>
<dbReference type="GO" id="GO:0016616">
    <property type="term" value="F:oxidoreductase activity, acting on the CH-OH group of donors, NAD or NADP as acceptor"/>
    <property type="evidence" value="ECO:0007669"/>
    <property type="project" value="TreeGrafter"/>
</dbReference>
<dbReference type="Pfam" id="PF13561">
    <property type="entry name" value="adh_short_C2"/>
    <property type="match status" value="1"/>
</dbReference>
<sequence>MGKLEGKVAIITGCASGLGKQHALRFADEGARLAICDVQETKLADTERLCRERGADVVAMRCDVGDYDQLATFVKAAVDWFGTIDVLVNNAHKITDLRSFLDFSAADLDTELRTSLYASWHMMKLCFEHMRDKPGAGASIINTASKGGIEGTVFHAAYAAAKEAIRGLSRVVAREWGEYNIRVNTVSPGGWTDNTTNLLHKRRPEVQEWARQAFQDNPFGKIGDPYDDVSPVFVFLASDDSHWITGQNLHADGGAWITA</sequence>
<dbReference type="InterPro" id="IPR036291">
    <property type="entry name" value="NAD(P)-bd_dom_sf"/>
</dbReference>
<organism evidence="3 4">
    <name type="scientific">Mycobacterium indicus pranii (strain DSM 45239 / MTCC 9506)</name>
    <dbReference type="NCBI Taxonomy" id="1232724"/>
    <lineage>
        <taxon>Bacteria</taxon>
        <taxon>Bacillati</taxon>
        <taxon>Actinomycetota</taxon>
        <taxon>Actinomycetes</taxon>
        <taxon>Mycobacteriales</taxon>
        <taxon>Mycobacteriaceae</taxon>
        <taxon>Mycobacterium</taxon>
        <taxon>Mycobacterium avium complex (MAC)</taxon>
    </lineage>
</organism>
<dbReference type="Proteomes" id="UP000007329">
    <property type="component" value="Chromosome"/>
</dbReference>
<dbReference type="PRINTS" id="PR00081">
    <property type="entry name" value="GDHRDH"/>
</dbReference>
<dbReference type="RefSeq" id="WP_014941472.1">
    <property type="nucleotide sequence ID" value="NC_018612.1"/>
</dbReference>
<evidence type="ECO:0000313" key="3">
    <source>
        <dbReference type="EMBL" id="AFS13427.1"/>
    </source>
</evidence>
<dbReference type="HOGENOM" id="CLU_010194_1_0_11"/>
<dbReference type="PRINTS" id="PR00080">
    <property type="entry name" value="SDRFAMILY"/>
</dbReference>
<dbReference type="FunFam" id="3.40.50.720:FF:000084">
    <property type="entry name" value="Short-chain dehydrogenase reductase"/>
    <property type="match status" value="1"/>
</dbReference>
<dbReference type="SUPFAM" id="SSF51735">
    <property type="entry name" value="NAD(P)-binding Rossmann-fold domains"/>
    <property type="match status" value="1"/>
</dbReference>
<evidence type="ECO:0000313" key="4">
    <source>
        <dbReference type="Proteomes" id="UP000007329"/>
    </source>
</evidence>
<dbReference type="AlphaFoldDB" id="J9WG69"/>
<evidence type="ECO:0000256" key="2">
    <source>
        <dbReference type="ARBA" id="ARBA00023002"/>
    </source>
</evidence>
<protein>
    <submittedName>
        <fullName evidence="3">Short-chain dehydrogenase/reductaseSDR</fullName>
    </submittedName>
</protein>